<reference evidence="1 2" key="1">
    <citation type="journal article" date="2019" name="Genome Biol. Evol.">
        <title>Insights into the evolution of the New World diploid cottons (Gossypium, subgenus Houzingenia) based on genome sequencing.</title>
        <authorList>
            <person name="Grover C.E."/>
            <person name="Arick M.A. 2nd"/>
            <person name="Thrash A."/>
            <person name="Conover J.L."/>
            <person name="Sanders W.S."/>
            <person name="Peterson D.G."/>
            <person name="Frelichowski J.E."/>
            <person name="Scheffler J.A."/>
            <person name="Scheffler B.E."/>
            <person name="Wendel J.F."/>
        </authorList>
    </citation>
    <scope>NUCLEOTIDE SEQUENCE [LARGE SCALE GENOMIC DNA]</scope>
    <source>
        <strain evidence="1">6</strain>
        <tissue evidence="1">Leaf</tissue>
    </source>
</reference>
<gene>
    <name evidence="1" type="ORF">Goarm_002413</name>
</gene>
<sequence>MIGSGVKESMKISLCQLGQ</sequence>
<comment type="caution">
    <text evidence="1">The sequence shown here is derived from an EMBL/GenBank/DDBJ whole genome shotgun (WGS) entry which is preliminary data.</text>
</comment>
<dbReference type="AlphaFoldDB" id="A0A7J9K800"/>
<keyword evidence="2" id="KW-1185">Reference proteome</keyword>
<protein>
    <submittedName>
        <fullName evidence="1">Uncharacterized protein</fullName>
    </submittedName>
</protein>
<evidence type="ECO:0000313" key="2">
    <source>
        <dbReference type="Proteomes" id="UP000593575"/>
    </source>
</evidence>
<accession>A0A7J9K800</accession>
<proteinExistence type="predicted"/>
<name>A0A7J9K800_9ROSI</name>
<organism evidence="1 2">
    <name type="scientific">Gossypium armourianum</name>
    <dbReference type="NCBI Taxonomy" id="34283"/>
    <lineage>
        <taxon>Eukaryota</taxon>
        <taxon>Viridiplantae</taxon>
        <taxon>Streptophyta</taxon>
        <taxon>Embryophyta</taxon>
        <taxon>Tracheophyta</taxon>
        <taxon>Spermatophyta</taxon>
        <taxon>Magnoliopsida</taxon>
        <taxon>eudicotyledons</taxon>
        <taxon>Gunneridae</taxon>
        <taxon>Pentapetalae</taxon>
        <taxon>rosids</taxon>
        <taxon>malvids</taxon>
        <taxon>Malvales</taxon>
        <taxon>Malvaceae</taxon>
        <taxon>Malvoideae</taxon>
        <taxon>Gossypium</taxon>
    </lineage>
</organism>
<dbReference type="Proteomes" id="UP000593575">
    <property type="component" value="Unassembled WGS sequence"/>
</dbReference>
<dbReference type="EMBL" id="JABFAE010000012">
    <property type="protein sequence ID" value="MBA0842595.1"/>
    <property type="molecule type" value="Genomic_DNA"/>
</dbReference>
<evidence type="ECO:0000313" key="1">
    <source>
        <dbReference type="EMBL" id="MBA0842595.1"/>
    </source>
</evidence>